<proteinExistence type="predicted"/>
<name>A0A9J5ZDV4_SOLCO</name>
<sequence>MYSRWRGIGKSSAVRGLRQQISESDQQKTWKINLLSLKVVWHKGLLGPLHVLSVVGTTQEHVMMAPIPTSSVVRRSLDQENSPDVVTNMLKVFTFDVYALLDPGANLSFMTLYVAM</sequence>
<dbReference type="Proteomes" id="UP000824120">
    <property type="component" value="Chromosome 4"/>
</dbReference>
<feature type="non-terminal residue" evidence="1">
    <location>
        <position position="116"/>
    </location>
</feature>
<gene>
    <name evidence="1" type="ORF">H5410_021902</name>
</gene>
<evidence type="ECO:0008006" key="3">
    <source>
        <dbReference type="Google" id="ProtNLM"/>
    </source>
</evidence>
<keyword evidence="2" id="KW-1185">Reference proteome</keyword>
<organism evidence="1 2">
    <name type="scientific">Solanum commersonii</name>
    <name type="common">Commerson's wild potato</name>
    <name type="synonym">Commerson's nightshade</name>
    <dbReference type="NCBI Taxonomy" id="4109"/>
    <lineage>
        <taxon>Eukaryota</taxon>
        <taxon>Viridiplantae</taxon>
        <taxon>Streptophyta</taxon>
        <taxon>Embryophyta</taxon>
        <taxon>Tracheophyta</taxon>
        <taxon>Spermatophyta</taxon>
        <taxon>Magnoliopsida</taxon>
        <taxon>eudicotyledons</taxon>
        <taxon>Gunneridae</taxon>
        <taxon>Pentapetalae</taxon>
        <taxon>asterids</taxon>
        <taxon>lamiids</taxon>
        <taxon>Solanales</taxon>
        <taxon>Solanaceae</taxon>
        <taxon>Solanoideae</taxon>
        <taxon>Solaneae</taxon>
        <taxon>Solanum</taxon>
    </lineage>
</organism>
<protein>
    <recommendedName>
        <fullName evidence="3">Gag-pol polyprotein</fullName>
    </recommendedName>
</protein>
<accession>A0A9J5ZDV4</accession>
<comment type="caution">
    <text evidence="1">The sequence shown here is derived from an EMBL/GenBank/DDBJ whole genome shotgun (WGS) entry which is preliminary data.</text>
</comment>
<dbReference type="AlphaFoldDB" id="A0A9J5ZDV4"/>
<dbReference type="EMBL" id="JACXVP010000004">
    <property type="protein sequence ID" value="KAG5610621.1"/>
    <property type="molecule type" value="Genomic_DNA"/>
</dbReference>
<evidence type="ECO:0000313" key="1">
    <source>
        <dbReference type="EMBL" id="KAG5610621.1"/>
    </source>
</evidence>
<reference evidence="1 2" key="1">
    <citation type="submission" date="2020-09" db="EMBL/GenBank/DDBJ databases">
        <title>De no assembly of potato wild relative species, Solanum commersonii.</title>
        <authorList>
            <person name="Cho K."/>
        </authorList>
    </citation>
    <scope>NUCLEOTIDE SEQUENCE [LARGE SCALE GENOMIC DNA]</scope>
    <source>
        <strain evidence="1">LZ3.2</strain>
        <tissue evidence="1">Leaf</tissue>
    </source>
</reference>
<dbReference type="OrthoDB" id="1304922at2759"/>
<evidence type="ECO:0000313" key="2">
    <source>
        <dbReference type="Proteomes" id="UP000824120"/>
    </source>
</evidence>